<dbReference type="EMBL" id="FUZU01000003">
    <property type="protein sequence ID" value="SKC82310.1"/>
    <property type="molecule type" value="Genomic_DNA"/>
</dbReference>
<evidence type="ECO:0000256" key="1">
    <source>
        <dbReference type="SAM" id="SignalP"/>
    </source>
</evidence>
<feature type="chain" id="PRO_5013227986" description="CHRD domain-containing protein" evidence="1">
    <location>
        <begin position="27"/>
        <end position="166"/>
    </location>
</feature>
<protein>
    <recommendedName>
        <fullName evidence="4">CHRD domain-containing protein</fullName>
    </recommendedName>
</protein>
<keyword evidence="1" id="KW-0732">Signal</keyword>
<reference evidence="2 3" key="1">
    <citation type="submission" date="2017-02" db="EMBL/GenBank/DDBJ databases">
        <authorList>
            <person name="Peterson S.W."/>
        </authorList>
    </citation>
    <scope>NUCLEOTIDE SEQUENCE [LARGE SCALE GENOMIC DNA]</scope>
    <source>
        <strain evidence="2 3">DSM 25262</strain>
    </source>
</reference>
<feature type="signal peptide" evidence="1">
    <location>
        <begin position="1"/>
        <end position="26"/>
    </location>
</feature>
<accession>A0A1T5M253</accession>
<dbReference type="Proteomes" id="UP000190961">
    <property type="component" value="Unassembled WGS sequence"/>
</dbReference>
<dbReference type="AlphaFoldDB" id="A0A1T5M253"/>
<proteinExistence type="predicted"/>
<gene>
    <name evidence="2" type="ORF">SAMN05660236_4143</name>
</gene>
<evidence type="ECO:0008006" key="4">
    <source>
        <dbReference type="Google" id="ProtNLM"/>
    </source>
</evidence>
<sequence length="166" mass="18159">MKNLLLTTTRMMFILIPALLYLTACEQDNVEPELNTAPGGGTLSVYKAYTLNAVQGNIEGRIVFWKDNAKNTLVQVSLYNTTSDKFYPSGIYSGKAEDALLTELQPLYSVNGSTGEFGTSKFYVITSKTFFDELEEYDAHVKIFLESSVIAAGDIGENATPVAASE</sequence>
<dbReference type="OrthoDB" id="1177316at2"/>
<keyword evidence="3" id="KW-1185">Reference proteome</keyword>
<dbReference type="STRING" id="688867.SAMN05660236_4143"/>
<evidence type="ECO:0000313" key="3">
    <source>
        <dbReference type="Proteomes" id="UP000190961"/>
    </source>
</evidence>
<organism evidence="2 3">
    <name type="scientific">Ohtaekwangia koreensis</name>
    <dbReference type="NCBI Taxonomy" id="688867"/>
    <lineage>
        <taxon>Bacteria</taxon>
        <taxon>Pseudomonadati</taxon>
        <taxon>Bacteroidota</taxon>
        <taxon>Cytophagia</taxon>
        <taxon>Cytophagales</taxon>
        <taxon>Fulvivirgaceae</taxon>
        <taxon>Ohtaekwangia</taxon>
    </lineage>
</organism>
<name>A0A1T5M253_9BACT</name>
<dbReference type="RefSeq" id="WP_143785854.1">
    <property type="nucleotide sequence ID" value="NZ_FUZU01000003.1"/>
</dbReference>
<evidence type="ECO:0000313" key="2">
    <source>
        <dbReference type="EMBL" id="SKC82310.1"/>
    </source>
</evidence>